<dbReference type="Proteomes" id="UP001201629">
    <property type="component" value="Unassembled WGS sequence"/>
</dbReference>
<proteinExistence type="predicted"/>
<evidence type="ECO:0000313" key="2">
    <source>
        <dbReference type="EMBL" id="MCG5444083.1"/>
    </source>
</evidence>
<dbReference type="RefSeq" id="WP_238679238.1">
    <property type="nucleotide sequence ID" value="NZ_JAKKFD010000022.1"/>
</dbReference>
<gene>
    <name evidence="2" type="ORF">NIE79_002227</name>
</gene>
<dbReference type="InterPro" id="IPR015943">
    <property type="entry name" value="WD40/YVTN_repeat-like_dom_sf"/>
</dbReference>
<evidence type="ECO:0000259" key="1">
    <source>
        <dbReference type="PROSITE" id="PS51746"/>
    </source>
</evidence>
<protein>
    <submittedName>
        <fullName evidence="2">Protein phosphatase 2C domain-containing protein</fullName>
    </submittedName>
</protein>
<dbReference type="InterPro" id="IPR001932">
    <property type="entry name" value="PPM-type_phosphatase-like_dom"/>
</dbReference>
<dbReference type="Gene3D" id="3.40.50.1460">
    <property type="match status" value="1"/>
</dbReference>
<dbReference type="EMBL" id="JAKKFD010000022">
    <property type="protein sequence ID" value="MCG5444083.1"/>
    <property type="molecule type" value="Genomic_DNA"/>
</dbReference>
<dbReference type="SMART" id="SM00332">
    <property type="entry name" value="PP2Cc"/>
    <property type="match status" value="1"/>
</dbReference>
<sequence>MAQTPEGEEPHPDAFEELPEVGLRVHAVTDTLVKLGYECAPMVGAHSAAEIGGAVRGAMQSLDSNDVLIVHVYSHGITSNDALYVVGADGRHHSESNVEWWLRQVSDHEPPSGPHTLLLLDLCHAGMAARLHWQARQSDERTRAWVIAACGPRQRAFEGRFSDAVAEVLLKLADGRLDLDQSVPYAPLETMAREIRREVTRRAGRAGALGQRVTANRVDISSPPPQLPFFPNRAYASGHRQQVRNRVDIALLPFFDDVDEALDAVHFLSRAAGYGVLTADRLIGCFSGRSRELRFLVPWIDIPGGTGLCVVTGGPGAGKSALIGLLVCAAHPELREPTREVWEHAERAPYPNHHMAAISARERSLSQVVTSVARQLKLLPDVRQPSIGEVVSAVAAMPDAPLMIIDGLDEAPDKLAIMDEFLLPLSRVNRPDGILVRILVGTRPLPEFASLFAAANSDSGFVLDLDQVEPRRLRADIRGYVYNLLVTDQRWDQGDYVGHAQQIAWEVADALIGDAVNREWGAFLVAGLFAAHILSTYDEPIGDKDAAKQLGRSVPRTLPELLDLDLRTRAAGPWVQPVLVALAHAKGDGMPVRILAHVAAAIADKPAPEAEEILAALDTVRFYLRISAEVDGATLYRLFHQGLADHLQQQCEVRTVWGGLLNALADQLVGGEASADWHWEVAEPYLLRHAATHAVLADRLPELMADIGYLMAADPTVVLAEAEALSPTDAAKLELLAIYRTVSDLPTGDAVRRRQALALAAVRRNQTQHLRQILDVPGAHVFWQPAWIHTDTTGRTVTAVATAVDEGGSYAALGTGDGSIALRDLRTGLLLGLEPSVHEGAVTGLCIGDVGARKVVVSSGADGILLVHPLTGEHTHRPVPVSDQNRVLTLGRMAGWHSVVAVGDAGTGGIWDLDTGTRLATIDFVAELAECFSVDDEPARIVRLADEPEEAVIYYRGVEGPRLRHDAPVMSAAVGLVNEALVFFTGDTDGTVRAWDIHGTVIDEMDVAAPVQGLHASEQGDLLVRMGNETLAFRIEAPTPPTGSTNRILTGVLVPASSFTVDDAIFLLDESLRWGLGPTSTRIPKAVGPQVDSSFTIVSAGRSGAGPATEEAPAWYAGATMFAVGDGRVSVSGAEITSRAVVDAMAGLERAAPRDLKQHLREAIEAANGALLRAVRKDAALNGAAVTVGALLFSANKVGVVHVGDVRVYRLRGGQLTQLTRDETEAQRLVDDRRISPEFVYANDNRWVPSRVLNGQPIEAACSVHEVSAGDRYLICSSGVWGTCSRTDVWSALLKKGRPDQAAGMLIPSSEGRTRSATVIVVDVAARDSRLR</sequence>
<dbReference type="Gene3D" id="2.130.10.10">
    <property type="entry name" value="YVTN repeat-like/Quinoprotein amine dehydrogenase"/>
    <property type="match status" value="1"/>
</dbReference>
<dbReference type="Pfam" id="PF13672">
    <property type="entry name" value="PP2C_2"/>
    <property type="match status" value="1"/>
</dbReference>
<dbReference type="SUPFAM" id="SSF50978">
    <property type="entry name" value="WD40 repeat-like"/>
    <property type="match status" value="1"/>
</dbReference>
<dbReference type="InterPro" id="IPR036322">
    <property type="entry name" value="WD40_repeat_dom_sf"/>
</dbReference>
<dbReference type="SUPFAM" id="SSF81606">
    <property type="entry name" value="PP2C-like"/>
    <property type="match status" value="1"/>
</dbReference>
<reference evidence="2 3" key="1">
    <citation type="submission" date="2022-01" db="EMBL/GenBank/DDBJ databases">
        <authorList>
            <person name="Riesco R."/>
            <person name="Trujillo M.E."/>
        </authorList>
    </citation>
    <scope>NUCLEOTIDE SEQUENCE [LARGE SCALE GENOMIC DNA]</scope>
    <source>
        <strain evidence="2 3">NIE79</strain>
    </source>
</reference>
<dbReference type="SMART" id="SM00331">
    <property type="entry name" value="PP2C_SIG"/>
    <property type="match status" value="1"/>
</dbReference>
<feature type="domain" description="PPM-type phosphatase" evidence="1">
    <location>
        <begin position="1106"/>
        <end position="1324"/>
    </location>
</feature>
<comment type="caution">
    <text evidence="2">The sequence shown here is derived from an EMBL/GenBank/DDBJ whole genome shotgun (WGS) entry which is preliminary data.</text>
</comment>
<accession>A0ABS9N2K6</accession>
<evidence type="ECO:0000313" key="3">
    <source>
        <dbReference type="Proteomes" id="UP001201629"/>
    </source>
</evidence>
<dbReference type="InterPro" id="IPR036457">
    <property type="entry name" value="PPM-type-like_dom_sf"/>
</dbReference>
<name>A0ABS9N2K6_9ACTN</name>
<keyword evidence="3" id="KW-1185">Reference proteome</keyword>
<organism evidence="2 3">
    <name type="scientific">Micromonospora trifolii</name>
    <dbReference type="NCBI Taxonomy" id="2911208"/>
    <lineage>
        <taxon>Bacteria</taxon>
        <taxon>Bacillati</taxon>
        <taxon>Actinomycetota</taxon>
        <taxon>Actinomycetes</taxon>
        <taxon>Micromonosporales</taxon>
        <taxon>Micromonosporaceae</taxon>
        <taxon>Micromonospora</taxon>
    </lineage>
</organism>
<dbReference type="PROSITE" id="PS51746">
    <property type="entry name" value="PPM_2"/>
    <property type="match status" value="1"/>
</dbReference>
<dbReference type="Gene3D" id="3.60.40.10">
    <property type="entry name" value="PPM-type phosphatase domain"/>
    <property type="match status" value="1"/>
</dbReference>